<dbReference type="InterPro" id="IPR009012">
    <property type="entry name" value="GrpE_head"/>
</dbReference>
<dbReference type="RefSeq" id="WP_190068694.1">
    <property type="nucleotide sequence ID" value="NZ_BNBM01000002.1"/>
</dbReference>
<dbReference type="EMBL" id="JBEPFB010000001">
    <property type="protein sequence ID" value="MER7371582.1"/>
    <property type="molecule type" value="Genomic_DNA"/>
</dbReference>
<dbReference type="Gene3D" id="2.30.22.10">
    <property type="entry name" value="Head domain of nucleotide exchange factor GrpE"/>
    <property type="match status" value="1"/>
</dbReference>
<dbReference type="Proteomes" id="UP001486207">
    <property type="component" value="Unassembled WGS sequence"/>
</dbReference>
<proteinExistence type="predicted"/>
<protein>
    <submittedName>
        <fullName evidence="2">Uncharacterized protein</fullName>
    </submittedName>
</protein>
<evidence type="ECO:0000313" key="2">
    <source>
        <dbReference type="EMBL" id="MER7371582.1"/>
    </source>
</evidence>
<evidence type="ECO:0000313" key="3">
    <source>
        <dbReference type="Proteomes" id="UP001486207"/>
    </source>
</evidence>
<gene>
    <name evidence="2" type="ORF">ABT384_02840</name>
</gene>
<name>A0ABV1XJ37_9ACTN</name>
<feature type="compositionally biased region" description="Pro residues" evidence="1">
    <location>
        <begin position="24"/>
        <end position="33"/>
    </location>
</feature>
<keyword evidence="3" id="KW-1185">Reference proteome</keyword>
<organism evidence="2 3">
    <name type="scientific">Streptomyces lanatus</name>
    <dbReference type="NCBI Taxonomy" id="66900"/>
    <lineage>
        <taxon>Bacteria</taxon>
        <taxon>Bacillati</taxon>
        <taxon>Actinomycetota</taxon>
        <taxon>Actinomycetes</taxon>
        <taxon>Kitasatosporales</taxon>
        <taxon>Streptomycetaceae</taxon>
        <taxon>Streptomyces</taxon>
    </lineage>
</organism>
<evidence type="ECO:0000256" key="1">
    <source>
        <dbReference type="SAM" id="MobiDB-lite"/>
    </source>
</evidence>
<sequence length="161" mass="17220">MKGLLAWLWKRFSVRASEAQEPIATPPPVPRPPGSGAGQDNGQPRPPTKGTPPPPPAPRSPSVDLRVVEAVLDVSLRLSSAELRRLLTEAVGLLPGAQVIAPARGVRFDPALHKWARSVPAATPDDVETVAETIHAGFADQHGAIQRRALVTVFDRTEDET</sequence>
<comment type="caution">
    <text evidence="2">The sequence shown here is derived from an EMBL/GenBank/DDBJ whole genome shotgun (WGS) entry which is preliminary data.</text>
</comment>
<reference evidence="2 3" key="1">
    <citation type="submission" date="2024-06" db="EMBL/GenBank/DDBJ databases">
        <title>The Natural Products Discovery Center: Release of the First 8490 Sequenced Strains for Exploring Actinobacteria Biosynthetic Diversity.</title>
        <authorList>
            <person name="Kalkreuter E."/>
            <person name="Kautsar S.A."/>
            <person name="Yang D."/>
            <person name="Bader C.D."/>
            <person name="Teijaro C.N."/>
            <person name="Fluegel L."/>
            <person name="Davis C.M."/>
            <person name="Simpson J.R."/>
            <person name="Lauterbach L."/>
            <person name="Steele A.D."/>
            <person name="Gui C."/>
            <person name="Meng S."/>
            <person name="Li G."/>
            <person name="Viehrig K."/>
            <person name="Ye F."/>
            <person name="Su P."/>
            <person name="Kiefer A.F."/>
            <person name="Nichols A."/>
            <person name="Cepeda A.J."/>
            <person name="Yan W."/>
            <person name="Fan B."/>
            <person name="Jiang Y."/>
            <person name="Adhikari A."/>
            <person name="Zheng C.-J."/>
            <person name="Schuster L."/>
            <person name="Cowan T.M."/>
            <person name="Smanski M.J."/>
            <person name="Chevrette M.G."/>
            <person name="De Carvalho L.P.S."/>
            <person name="Shen B."/>
        </authorList>
    </citation>
    <scope>NUCLEOTIDE SEQUENCE [LARGE SCALE GENOMIC DNA]</scope>
    <source>
        <strain evidence="2 3">NPDC000155</strain>
    </source>
</reference>
<feature type="compositionally biased region" description="Pro residues" evidence="1">
    <location>
        <begin position="44"/>
        <end position="59"/>
    </location>
</feature>
<accession>A0ABV1XJ37</accession>
<feature type="region of interest" description="Disordered" evidence="1">
    <location>
        <begin position="18"/>
        <end position="64"/>
    </location>
</feature>